<dbReference type="Gene3D" id="3.40.50.720">
    <property type="entry name" value="NAD(P)-binding Rossmann-like Domain"/>
    <property type="match status" value="1"/>
</dbReference>
<organism evidence="1 2">
    <name type="scientific">Lithocarpus litseifolius</name>
    <dbReference type="NCBI Taxonomy" id="425828"/>
    <lineage>
        <taxon>Eukaryota</taxon>
        <taxon>Viridiplantae</taxon>
        <taxon>Streptophyta</taxon>
        <taxon>Embryophyta</taxon>
        <taxon>Tracheophyta</taxon>
        <taxon>Spermatophyta</taxon>
        <taxon>Magnoliopsida</taxon>
        <taxon>eudicotyledons</taxon>
        <taxon>Gunneridae</taxon>
        <taxon>Pentapetalae</taxon>
        <taxon>rosids</taxon>
        <taxon>fabids</taxon>
        <taxon>Fagales</taxon>
        <taxon>Fagaceae</taxon>
        <taxon>Lithocarpus</taxon>
    </lineage>
</organism>
<dbReference type="Pfam" id="PF09778">
    <property type="entry name" value="Guanylate_cyc_2"/>
    <property type="match status" value="1"/>
</dbReference>
<protein>
    <submittedName>
        <fullName evidence="1">Uncharacterized protein</fullName>
    </submittedName>
</protein>
<proteinExistence type="predicted"/>
<dbReference type="EMBL" id="JAZDWU010000008">
    <property type="protein sequence ID" value="KAK9994086.1"/>
    <property type="molecule type" value="Genomic_DNA"/>
</dbReference>
<sequence length="189" mass="21249">MPGAALNPTQLRCLELRLIKRSSRYCSENKKRLIHFSTCEVYGKTIGSFLPKDSPLRKVEKGRKRIVNGQSRSQSYCSSVRHDLMNKLNKRSIGGKDISYLILSRKYIAIAVVDQHKYMHYSAVGLGLRISVFQASLAATPATLVTSYVVICGYDTNADEFEIIDPASSRFLKLHCNIAAYNDSPQQKK</sequence>
<reference evidence="1 2" key="1">
    <citation type="submission" date="2024-01" db="EMBL/GenBank/DDBJ databases">
        <title>A telomere-to-telomere, gap-free genome of sweet tea (Lithocarpus litseifolius).</title>
        <authorList>
            <person name="Zhou J."/>
        </authorList>
    </citation>
    <scope>NUCLEOTIDE SEQUENCE [LARGE SCALE GENOMIC DNA]</scope>
    <source>
        <strain evidence="1">Zhou-2022a</strain>
        <tissue evidence="1">Leaf</tissue>
    </source>
</reference>
<dbReference type="AlphaFoldDB" id="A0AAW2C771"/>
<dbReference type="Proteomes" id="UP001459277">
    <property type="component" value="Unassembled WGS sequence"/>
</dbReference>
<accession>A0AAW2C771</accession>
<evidence type="ECO:0000313" key="2">
    <source>
        <dbReference type="Proteomes" id="UP001459277"/>
    </source>
</evidence>
<gene>
    <name evidence="1" type="ORF">SO802_023789</name>
</gene>
<comment type="caution">
    <text evidence="1">The sequence shown here is derived from an EMBL/GenBank/DDBJ whole genome shotgun (WGS) entry which is preliminary data.</text>
</comment>
<name>A0AAW2C771_9ROSI</name>
<keyword evidence="2" id="KW-1185">Reference proteome</keyword>
<dbReference type="InterPro" id="IPR018616">
    <property type="entry name" value="GUCD1"/>
</dbReference>
<evidence type="ECO:0000313" key="1">
    <source>
        <dbReference type="EMBL" id="KAK9994086.1"/>
    </source>
</evidence>